<gene>
    <name evidence="2" type="ORF">FAEPRAM212_02231</name>
</gene>
<dbReference type="HOGENOM" id="CLU_089973_0_0_9"/>
<dbReference type="NCBIfam" id="TIGR01550">
    <property type="entry name" value="DOC_P1"/>
    <property type="match status" value="1"/>
</dbReference>
<dbReference type="EMBL" id="ABED02000028">
    <property type="protein sequence ID" value="EDP20905.1"/>
    <property type="molecule type" value="Genomic_DNA"/>
</dbReference>
<dbReference type="InterPro" id="IPR036597">
    <property type="entry name" value="Fido-like_dom_sf"/>
</dbReference>
<organism evidence="2 3">
    <name type="scientific">Faecalibacterium prausnitzii M21/2</name>
    <dbReference type="NCBI Taxonomy" id="411485"/>
    <lineage>
        <taxon>Bacteria</taxon>
        <taxon>Bacillati</taxon>
        <taxon>Bacillota</taxon>
        <taxon>Clostridia</taxon>
        <taxon>Eubacteriales</taxon>
        <taxon>Oscillospiraceae</taxon>
        <taxon>Faecalibacterium</taxon>
    </lineage>
</organism>
<dbReference type="GeneID" id="75069675"/>
<proteinExistence type="predicted"/>
<dbReference type="InterPro" id="IPR053737">
    <property type="entry name" value="Type_II_TA_Toxin"/>
</dbReference>
<feature type="domain" description="Fido" evidence="1">
    <location>
        <begin position="30"/>
        <end position="160"/>
    </location>
</feature>
<dbReference type="AlphaFoldDB" id="A8SDI4"/>
<evidence type="ECO:0000313" key="2">
    <source>
        <dbReference type="EMBL" id="EDP20905.1"/>
    </source>
</evidence>
<dbReference type="Proteomes" id="UP000005945">
    <property type="component" value="Unassembled WGS sequence"/>
</dbReference>
<dbReference type="InterPro" id="IPR006440">
    <property type="entry name" value="Doc"/>
</dbReference>
<dbReference type="RefSeq" id="WP_005920675.1">
    <property type="nucleotide sequence ID" value="NZ_DS483482.1"/>
</dbReference>
<sequence length="288" mass="33430">MKYLRNDLREEYERIAKNVPDIEGLQHPLINFSDVLHAYFILADYFTDESSDNIEHMLVGLRSADLLGSALGRQIVSFGGRKKYTDSIEICATLFYGLVKDHAFHDGNKRTALLTLLYQLTLYGYIPSVSVNKYEKLVVAVAAHTVEATYPKEWKKFKKCEEPEIQTIAYLLRQMTKKKDNSYHISPTMKEFCAALENADVSYEASGSKMHFTRVEYSMWKLKKEKYQYTIPFNGWTRTVGAKTARDTLQALKIYDQYATYQDVFDDQEPLYALVDQFNVPLRRLKDE</sequence>
<name>A8SDI4_9FIRM</name>
<dbReference type="Gene3D" id="1.20.120.1870">
    <property type="entry name" value="Fic/DOC protein, Fido domain"/>
    <property type="match status" value="1"/>
</dbReference>
<accession>A8SDI4</accession>
<dbReference type="PROSITE" id="PS51459">
    <property type="entry name" value="FIDO"/>
    <property type="match status" value="1"/>
</dbReference>
<dbReference type="InterPro" id="IPR003812">
    <property type="entry name" value="Fido"/>
</dbReference>
<evidence type="ECO:0000259" key="1">
    <source>
        <dbReference type="PROSITE" id="PS51459"/>
    </source>
</evidence>
<comment type="caution">
    <text evidence="2">The sequence shown here is derived from an EMBL/GenBank/DDBJ whole genome shotgun (WGS) entry which is preliminary data.</text>
</comment>
<reference evidence="2 3" key="1">
    <citation type="submission" date="2007-09" db="EMBL/GenBank/DDBJ databases">
        <title>Draft genome sequence of Faecalibacterium prausnitzii M21/2.</title>
        <authorList>
            <person name="Sudarsanam P."/>
            <person name="Ley R."/>
            <person name="Guruge J."/>
            <person name="Turnbaugh P.J."/>
            <person name="Mahowald M."/>
            <person name="Liep D."/>
            <person name="Gordon J."/>
        </authorList>
    </citation>
    <scope>NUCLEOTIDE SEQUENCE [LARGE SCALE GENOMIC DNA]</scope>
    <source>
        <strain evidence="2 3">M21/2</strain>
    </source>
</reference>
<dbReference type="GO" id="GO:0016301">
    <property type="term" value="F:kinase activity"/>
    <property type="evidence" value="ECO:0007669"/>
    <property type="project" value="InterPro"/>
</dbReference>
<evidence type="ECO:0000313" key="3">
    <source>
        <dbReference type="Proteomes" id="UP000005945"/>
    </source>
</evidence>
<protein>
    <submittedName>
        <fullName evidence="2">Death-on-curing family protein</fullName>
    </submittedName>
</protein>
<dbReference type="SUPFAM" id="SSF140931">
    <property type="entry name" value="Fic-like"/>
    <property type="match status" value="1"/>
</dbReference>
<dbReference type="Pfam" id="PF02661">
    <property type="entry name" value="Fic"/>
    <property type="match status" value="1"/>
</dbReference>
<reference evidence="2 3" key="2">
    <citation type="submission" date="2007-09" db="EMBL/GenBank/DDBJ databases">
        <authorList>
            <person name="Fulton L."/>
            <person name="Clifton S."/>
            <person name="Fulton B."/>
            <person name="Xu J."/>
            <person name="Minx P."/>
            <person name="Pepin K.H."/>
            <person name="Johnson M."/>
            <person name="Thiruvilangam P."/>
            <person name="Bhonagiri V."/>
            <person name="Nash W.E."/>
            <person name="Mardis E.R."/>
            <person name="Wilson R.K."/>
        </authorList>
    </citation>
    <scope>NUCLEOTIDE SEQUENCE [LARGE SCALE GENOMIC DNA]</scope>
    <source>
        <strain evidence="2 3">M21/2</strain>
    </source>
</reference>